<dbReference type="PROSITE" id="PS50206">
    <property type="entry name" value="RHODANESE_3"/>
    <property type="match status" value="1"/>
</dbReference>
<evidence type="ECO:0000313" key="3">
    <source>
        <dbReference type="Proteomes" id="UP000326857"/>
    </source>
</evidence>
<evidence type="ECO:0000259" key="1">
    <source>
        <dbReference type="PROSITE" id="PS50206"/>
    </source>
</evidence>
<dbReference type="InterPro" id="IPR022376">
    <property type="entry name" value="PQQ_CXXCW"/>
</dbReference>
<dbReference type="NCBIfam" id="TIGR03865">
    <property type="entry name" value="PQQ_CXXCW"/>
    <property type="match status" value="1"/>
</dbReference>
<dbReference type="InterPro" id="IPR036873">
    <property type="entry name" value="Rhodanese-like_dom_sf"/>
</dbReference>
<dbReference type="CDD" id="cd00158">
    <property type="entry name" value="RHOD"/>
    <property type="match status" value="1"/>
</dbReference>
<proteinExistence type="predicted"/>
<sequence>MIRILVFAVAVAAQTVAPRSDIDATTGYRTAHYRAIVPTAPERVPRIDTTTVARLRTKKRAILIDVMPAEGGVRDAATGVWRLAKPRPSIAGAHWFPEAGRGVVDPGIAAWFETGVASLRGKRDPRPLIVFCLADCWMSWNASRRLAKAGYGHVYWYADGTDGWSESGRPLVDAVPFGRE</sequence>
<feature type="domain" description="Rhodanese" evidence="1">
    <location>
        <begin position="112"/>
        <end position="173"/>
    </location>
</feature>
<reference evidence="2 3" key="1">
    <citation type="submission" date="2019-09" db="EMBL/GenBank/DDBJ databases">
        <authorList>
            <person name="Dittami M. S."/>
        </authorList>
    </citation>
    <scope>NUCLEOTIDE SEQUENCE [LARGE SCALE GENOMIC DNA]</scope>
    <source>
        <strain evidence="2">SPHINGO391</strain>
    </source>
</reference>
<dbReference type="Gene3D" id="3.40.250.10">
    <property type="entry name" value="Rhodanese-like domain"/>
    <property type="match status" value="1"/>
</dbReference>
<evidence type="ECO:0000313" key="2">
    <source>
        <dbReference type="EMBL" id="VVT28231.1"/>
    </source>
</evidence>
<dbReference type="Proteomes" id="UP000326857">
    <property type="component" value="Unassembled WGS sequence"/>
</dbReference>
<dbReference type="InterPro" id="IPR001763">
    <property type="entry name" value="Rhodanese-like_dom"/>
</dbReference>
<accession>A0A5E8AFC7</accession>
<dbReference type="SUPFAM" id="SSF52821">
    <property type="entry name" value="Rhodanese/Cell cycle control phosphatase"/>
    <property type="match status" value="1"/>
</dbReference>
<protein>
    <recommendedName>
        <fullName evidence="1">Rhodanese domain-containing protein</fullName>
    </recommendedName>
</protein>
<gene>
    <name evidence="2" type="ORF">SPHINGO391_500157</name>
</gene>
<name>A0A5E8AFC7_9SPHN</name>
<dbReference type="EMBL" id="CABVLI010000046">
    <property type="protein sequence ID" value="VVT28231.1"/>
    <property type="molecule type" value="Genomic_DNA"/>
</dbReference>
<dbReference type="AlphaFoldDB" id="A0A5E8AFC7"/>
<organism evidence="2 3">
    <name type="scientific">Sphingomonas aurantiaca</name>
    <dbReference type="NCBI Taxonomy" id="185949"/>
    <lineage>
        <taxon>Bacteria</taxon>
        <taxon>Pseudomonadati</taxon>
        <taxon>Pseudomonadota</taxon>
        <taxon>Alphaproteobacteria</taxon>
        <taxon>Sphingomonadales</taxon>
        <taxon>Sphingomonadaceae</taxon>
        <taxon>Sphingomonas</taxon>
    </lineage>
</organism>
<dbReference type="RefSeq" id="WP_082446289.1">
    <property type="nucleotide sequence ID" value="NZ_JASPFP010000003.1"/>
</dbReference>